<dbReference type="AlphaFoldDB" id="A0A9P7VV68"/>
<comment type="caution">
    <text evidence="2">The sequence shown here is derived from an EMBL/GenBank/DDBJ whole genome shotgun (WGS) entry which is preliminary data.</text>
</comment>
<dbReference type="GeneID" id="66104158"/>
<accession>A0A9P7VV68</accession>
<keyword evidence="1" id="KW-0732">Signal</keyword>
<proteinExistence type="predicted"/>
<reference evidence="2" key="1">
    <citation type="submission" date="2020-11" db="EMBL/GenBank/DDBJ databases">
        <title>Adaptations for nitrogen fixation in a non-lichenized fungal sporocarp promotes dispersal by wood-feeding termites.</title>
        <authorList>
            <consortium name="DOE Joint Genome Institute"/>
            <person name="Koch R.A."/>
            <person name="Yoon G."/>
            <person name="Arayal U."/>
            <person name="Lail K."/>
            <person name="Amirebrahimi M."/>
            <person name="Labutti K."/>
            <person name="Lipzen A."/>
            <person name="Riley R."/>
            <person name="Barry K."/>
            <person name="Henrissat B."/>
            <person name="Grigoriev I.V."/>
            <person name="Herr J.R."/>
            <person name="Aime M.C."/>
        </authorList>
    </citation>
    <scope>NUCLEOTIDE SEQUENCE</scope>
    <source>
        <strain evidence="2">MCA 3950</strain>
    </source>
</reference>
<sequence>MGLGALLWLLLVVLCPMISYQAACGLLPTIRSYVFVERAASITILELATKAPSISPVLLIEEKKSMAASGFNFFLPSPIICSDCRYFC</sequence>
<organism evidence="2 3">
    <name type="scientific">Guyanagaster necrorhizus</name>
    <dbReference type="NCBI Taxonomy" id="856835"/>
    <lineage>
        <taxon>Eukaryota</taxon>
        <taxon>Fungi</taxon>
        <taxon>Dikarya</taxon>
        <taxon>Basidiomycota</taxon>
        <taxon>Agaricomycotina</taxon>
        <taxon>Agaricomycetes</taxon>
        <taxon>Agaricomycetidae</taxon>
        <taxon>Agaricales</taxon>
        <taxon>Marasmiineae</taxon>
        <taxon>Physalacriaceae</taxon>
        <taxon>Guyanagaster</taxon>
    </lineage>
</organism>
<evidence type="ECO:0000313" key="2">
    <source>
        <dbReference type="EMBL" id="KAG7447203.1"/>
    </source>
</evidence>
<dbReference type="Proteomes" id="UP000812287">
    <property type="component" value="Unassembled WGS sequence"/>
</dbReference>
<feature type="signal peptide" evidence="1">
    <location>
        <begin position="1"/>
        <end position="25"/>
    </location>
</feature>
<keyword evidence="3" id="KW-1185">Reference proteome</keyword>
<gene>
    <name evidence="2" type="ORF">BT62DRAFT_68508</name>
</gene>
<dbReference type="RefSeq" id="XP_043040703.1">
    <property type="nucleotide sequence ID" value="XM_043181862.1"/>
</dbReference>
<evidence type="ECO:0000256" key="1">
    <source>
        <dbReference type="SAM" id="SignalP"/>
    </source>
</evidence>
<dbReference type="EMBL" id="MU250532">
    <property type="protein sequence ID" value="KAG7447203.1"/>
    <property type="molecule type" value="Genomic_DNA"/>
</dbReference>
<evidence type="ECO:0008006" key="4">
    <source>
        <dbReference type="Google" id="ProtNLM"/>
    </source>
</evidence>
<protein>
    <recommendedName>
        <fullName evidence="4">Secreted protein</fullName>
    </recommendedName>
</protein>
<feature type="chain" id="PRO_5040107636" description="Secreted protein" evidence="1">
    <location>
        <begin position="26"/>
        <end position="88"/>
    </location>
</feature>
<evidence type="ECO:0000313" key="3">
    <source>
        <dbReference type="Proteomes" id="UP000812287"/>
    </source>
</evidence>
<name>A0A9P7VV68_9AGAR</name>